<feature type="domain" description="DUF7507" evidence="4">
    <location>
        <begin position="1230"/>
        <end position="1337"/>
    </location>
</feature>
<reference evidence="5 6" key="1">
    <citation type="submission" date="2019-09" db="EMBL/GenBank/DDBJ databases">
        <title>Pimelobacter sp. isolated from Paulinella.</title>
        <authorList>
            <person name="Jeong S.E."/>
        </authorList>
    </citation>
    <scope>NUCLEOTIDE SEQUENCE [LARGE SCALE GENOMIC DNA]</scope>
    <source>
        <strain evidence="5 6">Pch-N</strain>
    </source>
</reference>
<dbReference type="GO" id="GO:0016787">
    <property type="term" value="F:hydrolase activity"/>
    <property type="evidence" value="ECO:0007669"/>
    <property type="project" value="UniProtKB-KW"/>
</dbReference>
<dbReference type="SUPFAM" id="SSF63817">
    <property type="entry name" value="Sortase"/>
    <property type="match status" value="1"/>
</dbReference>
<sequence length="2001" mass="203028">MKISVPERGSARRAAARSRVPLVVTMVLAVVASGVGLLWPATASAAGAGVLDIVITPVDLSNGSTITDIEDGTHDNKVTYRVQYSCTTAACDGTQVQFSTPPTDPNGLLPAGQFILMYGSWVQPGGGGTIGGTDATGKVVDLGNLAAGTSGTFSVTYAYQTSRNREIPNGSFYPEGTSVPMSATISSGTATAPKTANSAVTWHIGTPTGPTQGIGTSNPTFDTDVQETYRIAVNPGNMRTNPGANVAGDASLVATGSYKIVYTVPAEAEIDAASDDGVIDNVNHTVTWTKGTAANPSYGARGGWGLAALSGFNSGGAASNNSLVGPADAATWGPRTITVRFPGENFPEADPSGCNFTKDVTANLDVSVTYLDAPRTQRTLNRSLTTKVACTNPFGGVSTSKTVANGVTSLDGDGDVGGGVLAVNTPAPGEADTGSREWRVAAGNLGNVDATAVIDEPNLDQDHIKVHRIIAYQYTGAPAGWEATVAWEDNTGATGTAQIGNTGFVDAQPGRWFVSARTTASLPAGRILPTDNTATVMQLGYRFRVDDGAIPLIGQERTNTADISMIYPADADGDGTPDDYTNLQGQPLPTRQADQSRSRTIRYTQPLATLTPGFVGTPVVDGGGNPMPGTEVTFSMRALTSNVWPGTTVQPQLVFVAPVGWEVVPGSASFTSAGTGATATAPAGVTYAYRTVTIGGEQRSVAVATYPSAVALSAATNDYWPTLSVKAKPTLAAVPGVQPIGAVWAGDQSGTWRDAIGQGFVSGPNQFRVTSLVADSSDVDADGDTTEEYANQNTTFNLPVGASDGLSAVKELCVPDENAADGCAWVADPSQVHEIPVSESEVKYRITLRNAGNTTLRDVVAYDVLPYIGDTGLLANPPARGSQFNLLLDSVESSSANLQLAYSASTNPARPQVNPGAAGTVDDWGAGASGKRAIRMTVTGDLAAGATTQAVFVAAVAPGSPTNKIACNTVAVDSNETLPAEPLAVCVTRAAGAPGLVLDKTAALTTDGGTPGVADKGDVITYTFTATNSGDVPLSNVSISDAKSGLSAISPASVATLAPGADVEFTATYAVTQTDVDNGVPVANTATAKGTDPDDAAVESAPDATSTPVAAAAPSLLTDKEAVLDDTNGNGKADKGEKIAYTFTVRNNGNVTVSGVAVDDPMVSGISPATATIAPGANQVFTAGLYTVTQADIDNGGPIVNRASASGTAPGGGTVTSPDDTTSTPTVTRAPALAIDKSASLTTDQGTSGKADEDDVITYTFQVTNTGNVTMTDVVVDDALAGISATSPLQVATLAPGASTTFTATYTVTQGDVDAGTAVHNSAVAKGTGPGGGSTTSAPDTTDTDVAPPAPGLSIDKVAVLDDDNDNGAADKGETIGYTFTVQNTGNVTLSGVKVADLLPGLSAVSPVSVATLAPGAQAVFTASYEVTQDDVDGGGSIDNSATASAKTPGDADVSSAPDTTSTNLVPGAPGIVLDKKSVLDDTNGNGKADVGEEIAYTFEVENTGNVTATEVTVTDPEVENITPASATVAPGDTATFTADPYVVTQGDVDDGVVHNVAAASAKVPGGATVTGEDVDDVDTVEAHPDLSVVKAAELTVDEATAGKADVDDVITYTFTVRNDGLATAFDVTVGDDLPGLSAVSPASVATIAPGASVDFTATYLVKRADVKRGGDIENTATVTYRGPVRGGQQPAPVSSGSNTVTTPLGGLGGPAITTKASSAKVAMSVGRGGVPNAVRLHDVVTIGGFVTGGDATGTATLYGPVAKRSAAMCTPGRKVGSVSFVPRNGTFRTPAVSVSKPGYYTWVVSTSEDRRNDAATHACGLAAETTLVHRAEVGKVRIETGFTGSTVHGRKVRPSQVAIPAIGMRAPLDAVGLRKGSMVIPENVRRGGWLMGSAAPGEAIGSTVIAGHVSDRHDRPGAFGKLRKAKVGQVVTVRGADGKVQRYRITKVYTQKRTKGFAGAPVSTTGAHQLTLVTCTGKVRYSNGRFHYTKNQVVIATPIG</sequence>
<evidence type="ECO:0000313" key="5">
    <source>
        <dbReference type="EMBL" id="KAB2812675.1"/>
    </source>
</evidence>
<dbReference type="Pfam" id="PF24346">
    <property type="entry name" value="DUF7507"/>
    <property type="match status" value="6"/>
</dbReference>
<dbReference type="EMBL" id="WBVM01000001">
    <property type="protein sequence ID" value="KAB2812675.1"/>
    <property type="molecule type" value="Genomic_DNA"/>
</dbReference>
<feature type="domain" description="DUF7507" evidence="4">
    <location>
        <begin position="1351"/>
        <end position="1456"/>
    </location>
</feature>
<gene>
    <name evidence="5" type="ORF">F9L07_13090</name>
</gene>
<feature type="domain" description="DUF7507" evidence="4">
    <location>
        <begin position="1118"/>
        <end position="1217"/>
    </location>
</feature>
<dbReference type="InterPro" id="IPR047589">
    <property type="entry name" value="DUF11_rpt"/>
</dbReference>
<dbReference type="InterPro" id="IPR051172">
    <property type="entry name" value="Chlamydia_OmcB"/>
</dbReference>
<dbReference type="Proteomes" id="UP000449906">
    <property type="component" value="Unassembled WGS sequence"/>
</dbReference>
<dbReference type="InterPro" id="IPR005754">
    <property type="entry name" value="Sortase"/>
</dbReference>
<accession>A0A7J5E316</accession>
<dbReference type="NCBIfam" id="TIGR01451">
    <property type="entry name" value="B_ant_repeat"/>
    <property type="match status" value="6"/>
</dbReference>
<keyword evidence="3" id="KW-1133">Transmembrane helix</keyword>
<keyword evidence="3" id="KW-0472">Membrane</keyword>
<feature type="region of interest" description="Disordered" evidence="2">
    <location>
        <begin position="1432"/>
        <end position="1468"/>
    </location>
</feature>
<feature type="transmembrane region" description="Helical" evidence="3">
    <location>
        <begin position="20"/>
        <end position="39"/>
    </location>
</feature>
<comment type="caution">
    <text evidence="5">The sequence shown here is derived from an EMBL/GenBank/DDBJ whole genome shotgun (WGS) entry which is preliminary data.</text>
</comment>
<feature type="compositionally biased region" description="Low complexity" evidence="2">
    <location>
        <begin position="1335"/>
        <end position="1347"/>
    </location>
</feature>
<feature type="region of interest" description="Disordered" evidence="2">
    <location>
        <begin position="1322"/>
        <end position="1352"/>
    </location>
</feature>
<evidence type="ECO:0000256" key="3">
    <source>
        <dbReference type="SAM" id="Phobius"/>
    </source>
</evidence>
<dbReference type="GO" id="GO:0005975">
    <property type="term" value="P:carbohydrate metabolic process"/>
    <property type="evidence" value="ECO:0007669"/>
    <property type="project" value="UniProtKB-ARBA"/>
</dbReference>
<dbReference type="InterPro" id="IPR013783">
    <property type="entry name" value="Ig-like_fold"/>
</dbReference>
<feature type="compositionally biased region" description="Low complexity" evidence="2">
    <location>
        <begin position="1215"/>
        <end position="1228"/>
    </location>
</feature>
<dbReference type="PANTHER" id="PTHR34819">
    <property type="entry name" value="LARGE CYSTEINE-RICH PERIPLASMIC PROTEIN OMCB"/>
    <property type="match status" value="1"/>
</dbReference>
<evidence type="ECO:0000256" key="1">
    <source>
        <dbReference type="ARBA" id="ARBA00022801"/>
    </source>
</evidence>
<dbReference type="InterPro" id="IPR023365">
    <property type="entry name" value="Sortase_dom-sf"/>
</dbReference>
<feature type="compositionally biased region" description="Polar residues" evidence="2">
    <location>
        <begin position="1239"/>
        <end position="1248"/>
    </location>
</feature>
<evidence type="ECO:0000256" key="2">
    <source>
        <dbReference type="SAM" id="MobiDB-lite"/>
    </source>
</evidence>
<feature type="domain" description="DUF7507" evidence="4">
    <location>
        <begin position="1470"/>
        <end position="1571"/>
    </location>
</feature>
<proteinExistence type="predicted"/>
<keyword evidence="1" id="KW-0378">Hydrolase</keyword>
<evidence type="ECO:0000259" key="4">
    <source>
        <dbReference type="Pfam" id="PF24346"/>
    </source>
</evidence>
<dbReference type="RefSeq" id="WP_151580019.1">
    <property type="nucleotide sequence ID" value="NZ_WBVM01000001.1"/>
</dbReference>
<organism evidence="5 6">
    <name type="scientific">Nocardioides simplex</name>
    <name type="common">Arthrobacter simplex</name>
    <dbReference type="NCBI Taxonomy" id="2045"/>
    <lineage>
        <taxon>Bacteria</taxon>
        <taxon>Bacillati</taxon>
        <taxon>Actinomycetota</taxon>
        <taxon>Actinomycetes</taxon>
        <taxon>Propionibacteriales</taxon>
        <taxon>Nocardioidaceae</taxon>
        <taxon>Pimelobacter</taxon>
    </lineage>
</organism>
<dbReference type="Pfam" id="PF04203">
    <property type="entry name" value="Sortase"/>
    <property type="match status" value="1"/>
</dbReference>
<protein>
    <submittedName>
        <fullName evidence="5">DUF11 domain-containing protein</fullName>
    </submittedName>
</protein>
<feature type="domain" description="DUF7507" evidence="4">
    <location>
        <begin position="1585"/>
        <end position="1684"/>
    </location>
</feature>
<dbReference type="Gene3D" id="2.40.260.10">
    <property type="entry name" value="Sortase"/>
    <property type="match status" value="1"/>
</dbReference>
<dbReference type="PANTHER" id="PTHR34819:SF3">
    <property type="entry name" value="CELL SURFACE PROTEIN"/>
    <property type="match status" value="1"/>
</dbReference>
<dbReference type="Gene3D" id="2.60.40.10">
    <property type="entry name" value="Immunoglobulins"/>
    <property type="match status" value="3"/>
</dbReference>
<evidence type="ECO:0000313" key="6">
    <source>
        <dbReference type="Proteomes" id="UP000449906"/>
    </source>
</evidence>
<dbReference type="CDD" id="cd05829">
    <property type="entry name" value="Sortase_F"/>
    <property type="match status" value="1"/>
</dbReference>
<dbReference type="InterPro" id="IPR042001">
    <property type="entry name" value="Sortase_F"/>
</dbReference>
<feature type="region of interest" description="Disordered" evidence="2">
    <location>
        <begin position="1199"/>
        <end position="1251"/>
    </location>
</feature>
<name>A0A7J5E316_NOCSI</name>
<feature type="domain" description="DUF7507" evidence="4">
    <location>
        <begin position="994"/>
        <end position="1100"/>
    </location>
</feature>
<keyword evidence="3" id="KW-0812">Transmembrane</keyword>
<dbReference type="InterPro" id="IPR055354">
    <property type="entry name" value="DUF7507"/>
</dbReference>